<dbReference type="AlphaFoldDB" id="A0A2M9A6E5"/>
<evidence type="ECO:0000313" key="1">
    <source>
        <dbReference type="EMBL" id="PJJ41282.1"/>
    </source>
</evidence>
<dbReference type="OrthoDB" id="9801718at2"/>
<sequence>MTNPTSNLRKVLYASFQTGESLPGYIRYALEALCQTGYSVVYLTNERDLDASSHAFLDSHHIELFFTVNHGYDFGMWHRYIAYTAQFRREEWERLVLVNDSIVYFQNRFVKLFQTAEEMSADVVSLTSNEEQAPHLQSFFLFLKPKAIAPFCERLMDEPEGEDFYDTVTRFEVGTSVALREKGLTFDSIIHTPKPVLFSYPELIEQKFGFVKRKFLQKRWTRGEAYFFWDHDAGDALLLDYTRWIREKGSPDRDFDLKWLCEPEKTFLQKLQDVVRFVYYKFRWKLSNAKAKMGK</sequence>
<dbReference type="InterPro" id="IPR007739">
    <property type="entry name" value="RgpF"/>
</dbReference>
<comment type="caution">
    <text evidence="1">The sequence shown here is derived from an EMBL/GenBank/DDBJ whole genome shotgun (WGS) entry which is preliminary data.</text>
</comment>
<reference evidence="1 2" key="1">
    <citation type="submission" date="2017-11" db="EMBL/GenBank/DDBJ databases">
        <title>Animal gut microbial communities from fecal samples from Wisconsin, USA.</title>
        <authorList>
            <person name="Neumann A."/>
        </authorList>
    </citation>
    <scope>NUCLEOTIDE SEQUENCE [LARGE SCALE GENOMIC DNA]</scope>
    <source>
        <strain evidence="1 2">UWS3</strain>
    </source>
</reference>
<accession>A0A2M9A6E5</accession>
<evidence type="ECO:0000313" key="2">
    <source>
        <dbReference type="Proteomes" id="UP000231134"/>
    </source>
</evidence>
<dbReference type="Proteomes" id="UP000231134">
    <property type="component" value="Unassembled WGS sequence"/>
</dbReference>
<protein>
    <submittedName>
        <fullName evidence="1">Rhamnan synthesis protein F</fullName>
    </submittedName>
</protein>
<dbReference type="RefSeq" id="WP_100425271.1">
    <property type="nucleotide sequence ID" value="NZ_JAQXKX010000022.1"/>
</dbReference>
<gene>
    <name evidence="1" type="ORF">BGX16_1243</name>
</gene>
<proteinExistence type="predicted"/>
<organism evidence="1 2">
    <name type="scientific">Hallerella succinigenes</name>
    <dbReference type="NCBI Taxonomy" id="1896222"/>
    <lineage>
        <taxon>Bacteria</taxon>
        <taxon>Pseudomonadati</taxon>
        <taxon>Fibrobacterota</taxon>
        <taxon>Fibrobacteria</taxon>
        <taxon>Fibrobacterales</taxon>
        <taxon>Fibrobacteraceae</taxon>
        <taxon>Hallerella</taxon>
    </lineage>
</organism>
<keyword evidence="2" id="KW-1185">Reference proteome</keyword>
<dbReference type="EMBL" id="PGEX01000001">
    <property type="protein sequence ID" value="PJJ41282.1"/>
    <property type="molecule type" value="Genomic_DNA"/>
</dbReference>
<dbReference type="Pfam" id="PF05045">
    <property type="entry name" value="RgpF"/>
    <property type="match status" value="1"/>
</dbReference>
<name>A0A2M9A6E5_9BACT</name>